<dbReference type="EC" id="2.1.1.-" evidence="4"/>
<dbReference type="SUPFAM" id="SSF118196">
    <property type="entry name" value="YaeB-like"/>
    <property type="match status" value="1"/>
</dbReference>
<dbReference type="GO" id="GO:0032259">
    <property type="term" value="P:methylation"/>
    <property type="evidence" value="ECO:0007669"/>
    <property type="project" value="UniProtKB-KW"/>
</dbReference>
<evidence type="ECO:0000259" key="3">
    <source>
        <dbReference type="PROSITE" id="PS51668"/>
    </source>
</evidence>
<protein>
    <submittedName>
        <fullName evidence="4">Methyltransferase YaeB</fullName>
        <ecNumber evidence="4">2.1.1.-</ecNumber>
    </submittedName>
</protein>
<dbReference type="InterPro" id="IPR036414">
    <property type="entry name" value="YaeB_N_sf"/>
</dbReference>
<feature type="domain" description="TsaA-like" evidence="3">
    <location>
        <begin position="3"/>
        <end position="133"/>
    </location>
</feature>
<dbReference type="PROSITE" id="PS51668">
    <property type="entry name" value="TSAA_2"/>
    <property type="match status" value="1"/>
</dbReference>
<proteinExistence type="inferred from homology"/>
<dbReference type="NCBIfam" id="TIGR00104">
    <property type="entry name" value="tRNA_TsaA"/>
    <property type="match status" value="1"/>
</dbReference>
<accession>A0A485LXA0</accession>
<dbReference type="Gene3D" id="2.40.30.70">
    <property type="entry name" value="YaeB-like"/>
    <property type="match status" value="1"/>
</dbReference>
<sequence>MNLKQIGVIHSPWKAVGEPPFQGRQAKEETVIEIFPEYAAGLKDIHRASHLIVLYWCHLAGREKLQTVTPHGPETRGVFACRTPARPNPIAFCVAELLQINGNSLVVRGLDALDGSPLLDLKPYSSELDSITGVGIGWMNKS</sequence>
<dbReference type="PANTHER" id="PTHR12818:SF0">
    <property type="entry name" value="TRNA (ADENINE(37)-N6)-METHYLTRANSFERASE"/>
    <property type="match status" value="1"/>
</dbReference>
<gene>
    <name evidence="4" type="primary">yaeB</name>
    <name evidence="4" type="ORF">SCFA_2100007</name>
</gene>
<dbReference type="InterPro" id="IPR023370">
    <property type="entry name" value="TrmO-like_N"/>
</dbReference>
<keyword evidence="4" id="KW-0489">Methyltransferase</keyword>
<dbReference type="Pfam" id="PF01980">
    <property type="entry name" value="TrmO_N"/>
    <property type="match status" value="1"/>
</dbReference>
<organism evidence="4">
    <name type="scientific">anaerobic digester metagenome</name>
    <dbReference type="NCBI Taxonomy" id="1263854"/>
    <lineage>
        <taxon>unclassified sequences</taxon>
        <taxon>metagenomes</taxon>
        <taxon>ecological metagenomes</taxon>
    </lineage>
</organism>
<dbReference type="GO" id="GO:0008168">
    <property type="term" value="F:methyltransferase activity"/>
    <property type="evidence" value="ECO:0007669"/>
    <property type="project" value="UniProtKB-KW"/>
</dbReference>
<dbReference type="PANTHER" id="PTHR12818">
    <property type="entry name" value="TRNA (ADENINE(37)-N6)-METHYLTRANSFERASE"/>
    <property type="match status" value="1"/>
</dbReference>
<name>A0A485LXA0_9ZZZZ</name>
<keyword evidence="1" id="KW-0949">S-adenosyl-L-methionine</keyword>
<dbReference type="EMBL" id="CAADRN010000125">
    <property type="protein sequence ID" value="VFU13270.1"/>
    <property type="molecule type" value="Genomic_DNA"/>
</dbReference>
<comment type="similarity">
    <text evidence="2">Belongs to the tRNA methyltransferase O family.</text>
</comment>
<keyword evidence="4" id="KW-0808">Transferase</keyword>
<dbReference type="InterPro" id="IPR036413">
    <property type="entry name" value="YaeB-like_sf"/>
</dbReference>
<evidence type="ECO:0000313" key="4">
    <source>
        <dbReference type="EMBL" id="VFU13270.1"/>
    </source>
</evidence>
<reference evidence="4" key="1">
    <citation type="submission" date="2019-03" db="EMBL/GenBank/DDBJ databases">
        <authorList>
            <person name="Hao L."/>
        </authorList>
    </citation>
    <scope>NUCLEOTIDE SEQUENCE</scope>
</reference>
<dbReference type="CDD" id="cd09281">
    <property type="entry name" value="UPF0066"/>
    <property type="match status" value="1"/>
</dbReference>
<evidence type="ECO:0000256" key="1">
    <source>
        <dbReference type="ARBA" id="ARBA00022691"/>
    </source>
</evidence>
<evidence type="ECO:0000256" key="2">
    <source>
        <dbReference type="ARBA" id="ARBA00033753"/>
    </source>
</evidence>
<dbReference type="AlphaFoldDB" id="A0A485LXA0"/>
<dbReference type="InterPro" id="IPR040372">
    <property type="entry name" value="YaeB-like"/>
</dbReference>